<evidence type="ECO:0000313" key="2">
    <source>
        <dbReference type="Proteomes" id="UP000649617"/>
    </source>
</evidence>
<accession>A0A812NHK9</accession>
<evidence type="ECO:0000313" key="1">
    <source>
        <dbReference type="EMBL" id="CAE7288226.1"/>
    </source>
</evidence>
<comment type="caution">
    <text evidence="1">The sequence shown here is derived from an EMBL/GenBank/DDBJ whole genome shotgun (WGS) entry which is preliminary data.</text>
</comment>
<proteinExistence type="predicted"/>
<dbReference type="EMBL" id="CAJNIZ010009791">
    <property type="protein sequence ID" value="CAE7288226.1"/>
    <property type="molecule type" value="Genomic_DNA"/>
</dbReference>
<dbReference type="Proteomes" id="UP000649617">
    <property type="component" value="Unassembled WGS sequence"/>
</dbReference>
<sequence>MPSGSWQNGHAMRRRISWVWHISTIRNLPGRSGICRATSSQKQGICLRSAVHN</sequence>
<organism evidence="1 2">
    <name type="scientific">Symbiodinium pilosum</name>
    <name type="common">Dinoflagellate</name>
    <dbReference type="NCBI Taxonomy" id="2952"/>
    <lineage>
        <taxon>Eukaryota</taxon>
        <taxon>Sar</taxon>
        <taxon>Alveolata</taxon>
        <taxon>Dinophyceae</taxon>
        <taxon>Suessiales</taxon>
        <taxon>Symbiodiniaceae</taxon>
        <taxon>Symbiodinium</taxon>
    </lineage>
</organism>
<name>A0A812NHK9_SYMPI</name>
<dbReference type="AlphaFoldDB" id="A0A812NHK9"/>
<protein>
    <submittedName>
        <fullName evidence="1">Uncharacterized protein</fullName>
    </submittedName>
</protein>
<reference evidence="1" key="1">
    <citation type="submission" date="2021-02" db="EMBL/GenBank/DDBJ databases">
        <authorList>
            <person name="Dougan E. K."/>
            <person name="Rhodes N."/>
            <person name="Thang M."/>
            <person name="Chan C."/>
        </authorList>
    </citation>
    <scope>NUCLEOTIDE SEQUENCE</scope>
</reference>
<keyword evidence="2" id="KW-1185">Reference proteome</keyword>
<gene>
    <name evidence="1" type="ORF">SPIL2461_LOCUS6478</name>
</gene>